<proteinExistence type="predicted"/>
<sequence>MSEVVVCEYKKSLDTIRTGILSLKAAGADGFEGLLRIALTDFTGIPFRLAASGLQGGMDGDAVMPGDPVCFEAKRYSGEIHRNEVLTKIVDLARSKNIADRLWILGATTEVSSQLATAIKENGDQHAVSTLILDWTATPLPLLAIVVVSASDTAIEFIVKNHHEKTNQKKLTEDELKTAFSSISHHPEFEILLHRLKSNLNVSKLALKRAVDLNVEWREHTFGSTRLARERLGQGLAVLEQTSPSMRNELRRRIAGEVEVRKEVILLGDEGLGKSWLSAQLCSNAEGLALFISAEQFDGVSVDNLDDFLIQHLIKQTGEVDDDALKLRWKHRLQAWRSSPPLASLLIVVDGLNQRQSLRWDRLLNGIQSRLSEIKGRMIVTVRPQFWRKIVVHGIAFQPTIIEVPEWSSTERDRLLKHYGVSLDWLDQQTLQTLHNPRLLSIAVATLPNHEAIAWKGLTTDRLLMEHLRASQRENYEDETFVILTKRLSEHATEVLKRVQESSNEPPQNFQADSSAVIETRFFRPLPGPGGQYELREEGLTLALGFTLVDQLWQTLLAKQEPSMRVIQLVEPISAMDRTADVIFASLLICALDDIRFDTEIFSVLLDAFANIQNVDDRRFEEFIEIVKHQPEALFDVLKDLCLERGRRLNQDWLVHAAFEVARSEAGWKAAETAIHQWLHCYNMDPIAQTNRYHKQGDSEYEKQLGKKQLEIKETFSSLSIFEKKLLERMTDVSSGIDEIFTLALRLLAGHSLVSFAESFISMGLAFSLDRNIHSARKAFQQLTTFNRIERVATRVAFLRSIEPLRTKNTSRGGQWTVVRMLYATGEIADAAVAYLLAEELQKDCYHFDFSLPGSWRQVEVANPDATNPLDMDGGIQQFKSLDPEKILQTMSWGSEDHTFNEFLPVACRFEPTIAIEKTRDILTGLYTRTAFPLRQLILNFECHIPLVDPDLANKFIHRILESDVFETLPEKEQSICRMFSLYYIAAQIPANEQLRCLTSKATGADYLLSIVPSLKPQPTEEIVTALQDALEKNNEDTAYLILAAARYGHTLINDELEEVILYCSCSKSSKLRAISFELATHRDLHSVRQAHICSSWNATSVDEKTFESWFGSMLLVEACVRDEVSIEEFLDRISQNTWFVAADKLGIIFTKLLADWFVSRLRGGVEAISDIQPPLAELKLSRTEPAPFIFLSIEETDLEGERFPKQKSLKEFLEIDDNFDERQNRLNTVVKIFFEGLKGSDARFLVQEITIDNLKKFTAKVPMLLDELVEILDQAEDAQFVWLKNLAFAVANLISAQDPVHAVALLERACSAKGFVTLELEDNLTLEHQAIWGCYASEPVKTLWRQRLLTSENDVILAREVLAAERFGADDFIKSIILQFMSCKDSLDTAYAISIAGYSAQSDQLVDILSKHINDKGFCAQAAKHALLEHKKAHWARKWLESMWSAPTPEEFWLCLMIAKTCMDARVNVKMPDNSRWAQYVPVFHKAKKAAMKERDKEREKLLLGQAKPDPIFVTST</sequence>
<dbReference type="InterPro" id="IPR027417">
    <property type="entry name" value="P-loop_NTPase"/>
</dbReference>
<dbReference type="EMBL" id="CP099717">
    <property type="protein sequence ID" value="USV55892.1"/>
    <property type="molecule type" value="Genomic_DNA"/>
</dbReference>
<evidence type="ECO:0000313" key="2">
    <source>
        <dbReference type="Proteomes" id="UP001056890"/>
    </source>
</evidence>
<evidence type="ECO:0008006" key="3">
    <source>
        <dbReference type="Google" id="ProtNLM"/>
    </source>
</evidence>
<evidence type="ECO:0000313" key="1">
    <source>
        <dbReference type="EMBL" id="USV55892.1"/>
    </source>
</evidence>
<reference evidence="1" key="1">
    <citation type="submission" date="2022-06" db="EMBL/GenBank/DDBJ databases">
        <title>Complete Genome of Aeromonas sp. Strain SOD01 Isolated from an Urban Freshwater Stream.</title>
        <authorList>
            <person name="Williams L.E."/>
            <person name="Brysgel T."/>
            <person name="Capestro E.M."/>
            <person name="Foltz G.V."/>
            <person name="Gardner A.E."/>
            <person name="Ingrassia J."/>
            <person name="Peterson E."/>
            <person name="Arruda J."/>
            <person name="Flaherty I."/>
            <person name="Hunt M."/>
            <person name="Pappas G."/>
            <person name="Ramsaran S."/>
            <person name="Rocha M."/>
        </authorList>
    </citation>
    <scope>NUCLEOTIDE SEQUENCE</scope>
    <source>
        <strain evidence="1">SOD01</strain>
    </source>
</reference>
<keyword evidence="2" id="KW-1185">Reference proteome</keyword>
<organism evidence="1 2">
    <name type="scientific">Aeromonas encheleia</name>
    <dbReference type="NCBI Taxonomy" id="73010"/>
    <lineage>
        <taxon>Bacteria</taxon>
        <taxon>Pseudomonadati</taxon>
        <taxon>Pseudomonadota</taxon>
        <taxon>Gammaproteobacteria</taxon>
        <taxon>Aeromonadales</taxon>
        <taxon>Aeromonadaceae</taxon>
        <taxon>Aeromonas</taxon>
    </lineage>
</organism>
<dbReference type="Gene3D" id="3.40.50.300">
    <property type="entry name" value="P-loop containing nucleotide triphosphate hydrolases"/>
    <property type="match status" value="1"/>
</dbReference>
<dbReference type="Proteomes" id="UP001056890">
    <property type="component" value="Chromosome"/>
</dbReference>
<accession>A0AAE9MDK1</accession>
<dbReference type="SUPFAM" id="SSF52540">
    <property type="entry name" value="P-loop containing nucleoside triphosphate hydrolases"/>
    <property type="match status" value="1"/>
</dbReference>
<name>A0AAE9MDK1_9GAMM</name>
<protein>
    <recommendedName>
        <fullName evidence="3">NACHT domain-containing protein</fullName>
    </recommendedName>
</protein>
<dbReference type="RefSeq" id="WP_252994409.1">
    <property type="nucleotide sequence ID" value="NZ_CP099717.1"/>
</dbReference>
<gene>
    <name evidence="1" type="ORF">NHF51_10960</name>
</gene>